<proteinExistence type="predicted"/>
<gene>
    <name evidence="1" type="ORF">SSPH_01124</name>
</gene>
<reference evidence="1 2" key="1">
    <citation type="submission" date="2016-01" db="EMBL/GenBank/DDBJ databases">
        <authorList>
            <person name="Brown R."/>
        </authorList>
    </citation>
    <scope>NUCLEOTIDE SEQUENCE [LARGE SCALE GENOMIC DNA]</scope>
    <source>
        <strain evidence="1">Sporomusa sphaeroides DSM 2875</strain>
    </source>
</reference>
<accession>A0ABP2C1Y0</accession>
<organism evidence="1 2">
    <name type="scientific">Sporomusa sphaeroides DSM 2875</name>
    <dbReference type="NCBI Taxonomy" id="1337886"/>
    <lineage>
        <taxon>Bacteria</taxon>
        <taxon>Bacillati</taxon>
        <taxon>Bacillota</taxon>
        <taxon>Negativicutes</taxon>
        <taxon>Selenomonadales</taxon>
        <taxon>Sporomusaceae</taxon>
        <taxon>Sporomusa</taxon>
    </lineage>
</organism>
<evidence type="ECO:0000313" key="1">
    <source>
        <dbReference type="EMBL" id="CVK18486.1"/>
    </source>
</evidence>
<comment type="caution">
    <text evidence="1">The sequence shown here is derived from an EMBL/GenBank/DDBJ whole genome shotgun (WGS) entry which is preliminary data.</text>
</comment>
<evidence type="ECO:0000313" key="2">
    <source>
        <dbReference type="Proteomes" id="UP000245702"/>
    </source>
</evidence>
<protein>
    <submittedName>
        <fullName evidence="1">Uncharacterized protein</fullName>
    </submittedName>
</protein>
<dbReference type="RefSeq" id="WP_075756408.1">
    <property type="nucleotide sequence ID" value="NZ_CP146991.1"/>
</dbReference>
<dbReference type="Proteomes" id="UP000245702">
    <property type="component" value="Unassembled WGS sequence"/>
</dbReference>
<name>A0ABP2C1Y0_9FIRM</name>
<keyword evidence="2" id="KW-1185">Reference proteome</keyword>
<sequence length="123" mass="14548">MGVFDKFFDAPEQVIPEPTDLLKEMTAYQWEDKYSEHSPGDHELWMRLFEMAEFNSGRELVSMLAYIRNIGAVLKPDQKYGYVIQPVIGEFGFKDREEYERERRPLMQYRGNLIHLLKLLAKG</sequence>
<dbReference type="EMBL" id="FCOW01000004">
    <property type="protein sequence ID" value="CVK18486.1"/>
    <property type="molecule type" value="Genomic_DNA"/>
</dbReference>